<dbReference type="InterPro" id="IPR015365">
    <property type="entry name" value="Elong-fact-P_C"/>
</dbReference>
<dbReference type="CDD" id="cd04470">
    <property type="entry name" value="S1_EF-P_repeat_1"/>
    <property type="match status" value="1"/>
</dbReference>
<dbReference type="InterPro" id="IPR001059">
    <property type="entry name" value="Transl_elong_P/YeiP_cen"/>
</dbReference>
<dbReference type="STRING" id="105231.A0A1Y1I4L9"/>
<feature type="domain" description="Elongation factor P C-terminal" evidence="2">
    <location>
        <begin position="169"/>
        <end position="224"/>
    </location>
</feature>
<dbReference type="Gene3D" id="2.30.30.30">
    <property type="match status" value="1"/>
</dbReference>
<feature type="domain" description="Translation elongation factor P/YeiP central" evidence="3">
    <location>
        <begin position="107"/>
        <end position="161"/>
    </location>
</feature>
<dbReference type="OMA" id="MKDGTEY"/>
<dbReference type="InterPro" id="IPR012340">
    <property type="entry name" value="NA-bd_OB-fold"/>
</dbReference>
<dbReference type="SMART" id="SM00841">
    <property type="entry name" value="Elong-fact-P_C"/>
    <property type="match status" value="1"/>
</dbReference>
<keyword evidence="4" id="KW-0648">Protein biosynthesis</keyword>
<dbReference type="FunFam" id="2.40.50.140:FF:000004">
    <property type="entry name" value="Elongation factor P"/>
    <property type="match status" value="1"/>
</dbReference>
<dbReference type="PROSITE" id="PS01275">
    <property type="entry name" value="EFP"/>
    <property type="match status" value="1"/>
</dbReference>
<dbReference type="OrthoDB" id="10259892at2759"/>
<sequence length="228" mass="24912">MHVRPSSSSSLGLEPFPVFQFRSTLCNHATSSLGVFARGVRTLAADIKPGNVVELKGKLQEVVKTVWTMQGRGSSSIQVELRDINSGSKNVDKWRPETALERVILEDREFTFLYDDGASAVLMDPKTFDQAAVDKALFGEARGFLKDGMPVKVAFHGETPVTATLPPQVRCRVVEAAPAFKTERKTASTKMVTLDTGVRIQVPGFIEEGEEVLVKTADITFVARAKGE</sequence>
<protein>
    <submittedName>
        <fullName evidence="4">Chloroplast translation elongation factor P</fullName>
    </submittedName>
</protein>
<dbReference type="GO" id="GO:0003746">
    <property type="term" value="F:translation elongation factor activity"/>
    <property type="evidence" value="ECO:0000318"/>
    <property type="project" value="GO_Central"/>
</dbReference>
<dbReference type="PIRSF" id="PIRSF005901">
    <property type="entry name" value="EF-P"/>
    <property type="match status" value="1"/>
</dbReference>
<dbReference type="GO" id="GO:0005829">
    <property type="term" value="C:cytosol"/>
    <property type="evidence" value="ECO:0007669"/>
    <property type="project" value="UniProtKB-ARBA"/>
</dbReference>
<dbReference type="GO" id="GO:0043043">
    <property type="term" value="P:peptide biosynthetic process"/>
    <property type="evidence" value="ECO:0007669"/>
    <property type="project" value="InterPro"/>
</dbReference>
<dbReference type="GO" id="GO:0005737">
    <property type="term" value="C:cytoplasm"/>
    <property type="evidence" value="ECO:0000318"/>
    <property type="project" value="GO_Central"/>
</dbReference>
<dbReference type="InterPro" id="IPR013185">
    <property type="entry name" value="Transl_elong_KOW-like"/>
</dbReference>
<evidence type="ECO:0000256" key="1">
    <source>
        <dbReference type="ARBA" id="ARBA00009479"/>
    </source>
</evidence>
<dbReference type="InterPro" id="IPR014722">
    <property type="entry name" value="Rib_uL2_dom2"/>
</dbReference>
<evidence type="ECO:0000313" key="5">
    <source>
        <dbReference type="Proteomes" id="UP000054558"/>
    </source>
</evidence>
<evidence type="ECO:0000259" key="2">
    <source>
        <dbReference type="SMART" id="SM00841"/>
    </source>
</evidence>
<reference evidence="4 5" key="1">
    <citation type="journal article" date="2014" name="Nat. Commun.">
        <title>Klebsormidium flaccidum genome reveals primary factors for plant terrestrial adaptation.</title>
        <authorList>
            <person name="Hori K."/>
            <person name="Maruyama F."/>
            <person name="Fujisawa T."/>
            <person name="Togashi T."/>
            <person name="Yamamoto N."/>
            <person name="Seo M."/>
            <person name="Sato S."/>
            <person name="Yamada T."/>
            <person name="Mori H."/>
            <person name="Tajima N."/>
            <person name="Moriyama T."/>
            <person name="Ikeuchi M."/>
            <person name="Watanabe M."/>
            <person name="Wada H."/>
            <person name="Kobayashi K."/>
            <person name="Saito M."/>
            <person name="Masuda T."/>
            <person name="Sasaki-Sekimoto Y."/>
            <person name="Mashiguchi K."/>
            <person name="Awai K."/>
            <person name="Shimojima M."/>
            <person name="Masuda S."/>
            <person name="Iwai M."/>
            <person name="Nobusawa T."/>
            <person name="Narise T."/>
            <person name="Kondo S."/>
            <person name="Saito H."/>
            <person name="Sato R."/>
            <person name="Murakawa M."/>
            <person name="Ihara Y."/>
            <person name="Oshima-Yamada Y."/>
            <person name="Ohtaka K."/>
            <person name="Satoh M."/>
            <person name="Sonobe K."/>
            <person name="Ishii M."/>
            <person name="Ohtani R."/>
            <person name="Kanamori-Sato M."/>
            <person name="Honoki R."/>
            <person name="Miyazaki D."/>
            <person name="Mochizuki H."/>
            <person name="Umetsu J."/>
            <person name="Higashi K."/>
            <person name="Shibata D."/>
            <person name="Kamiya Y."/>
            <person name="Sato N."/>
            <person name="Nakamura Y."/>
            <person name="Tabata S."/>
            <person name="Ida S."/>
            <person name="Kurokawa K."/>
            <person name="Ohta H."/>
        </authorList>
    </citation>
    <scope>NUCLEOTIDE SEQUENCE [LARGE SCALE GENOMIC DNA]</scope>
    <source>
        <strain evidence="4 5">NIES-2285</strain>
    </source>
</reference>
<dbReference type="FunFam" id="2.40.50.140:FF:000009">
    <property type="entry name" value="Elongation factor P"/>
    <property type="match status" value="1"/>
</dbReference>
<dbReference type="NCBIfam" id="NF001810">
    <property type="entry name" value="PRK00529.1"/>
    <property type="match status" value="1"/>
</dbReference>
<organism evidence="4 5">
    <name type="scientific">Klebsormidium nitens</name>
    <name type="common">Green alga</name>
    <name type="synonym">Ulothrix nitens</name>
    <dbReference type="NCBI Taxonomy" id="105231"/>
    <lineage>
        <taxon>Eukaryota</taxon>
        <taxon>Viridiplantae</taxon>
        <taxon>Streptophyta</taxon>
        <taxon>Klebsormidiophyceae</taxon>
        <taxon>Klebsormidiales</taxon>
        <taxon>Klebsormidiaceae</taxon>
        <taxon>Klebsormidium</taxon>
    </lineage>
</organism>
<name>A0A1Y1I4L9_KLENI</name>
<dbReference type="AlphaFoldDB" id="A0A1Y1I4L9"/>
<evidence type="ECO:0000259" key="3">
    <source>
        <dbReference type="SMART" id="SM01185"/>
    </source>
</evidence>
<dbReference type="EMBL" id="DF237125">
    <property type="protein sequence ID" value="GAQ84111.1"/>
    <property type="molecule type" value="Genomic_DNA"/>
</dbReference>
<comment type="similarity">
    <text evidence="1">Belongs to the elongation factor P family.</text>
</comment>
<gene>
    <name evidence="4" type="ORF">KFL_001760200</name>
</gene>
<dbReference type="Proteomes" id="UP000054558">
    <property type="component" value="Unassembled WGS sequence"/>
</dbReference>
<dbReference type="Pfam" id="PF09285">
    <property type="entry name" value="Elong-fact-P_C"/>
    <property type="match status" value="1"/>
</dbReference>
<dbReference type="InterPro" id="IPR020599">
    <property type="entry name" value="Transl_elong_fac_P/YeiP"/>
</dbReference>
<keyword evidence="4" id="KW-0251">Elongation factor</keyword>
<dbReference type="SMART" id="SM01185">
    <property type="entry name" value="EFP"/>
    <property type="match status" value="1"/>
</dbReference>
<proteinExistence type="inferred from homology"/>
<keyword evidence="5" id="KW-1185">Reference proteome</keyword>
<dbReference type="InterPro" id="IPR008991">
    <property type="entry name" value="Translation_prot_SH3-like_sf"/>
</dbReference>
<dbReference type="InterPro" id="IPR013852">
    <property type="entry name" value="Transl_elong_P/YeiP_CS"/>
</dbReference>
<dbReference type="Gene3D" id="2.40.50.140">
    <property type="entry name" value="Nucleic acid-binding proteins"/>
    <property type="match status" value="2"/>
</dbReference>
<dbReference type="SUPFAM" id="SSF50104">
    <property type="entry name" value="Translation proteins SH3-like domain"/>
    <property type="match status" value="1"/>
</dbReference>
<dbReference type="SUPFAM" id="SSF50249">
    <property type="entry name" value="Nucleic acid-binding proteins"/>
    <property type="match status" value="2"/>
</dbReference>
<dbReference type="Pfam" id="PF08207">
    <property type="entry name" value="EFP_N"/>
    <property type="match status" value="1"/>
</dbReference>
<evidence type="ECO:0000313" key="4">
    <source>
        <dbReference type="EMBL" id="GAQ84111.1"/>
    </source>
</evidence>
<dbReference type="PANTHER" id="PTHR30053">
    <property type="entry name" value="ELONGATION FACTOR P"/>
    <property type="match status" value="1"/>
</dbReference>
<dbReference type="PANTHER" id="PTHR30053:SF14">
    <property type="entry name" value="TRANSLATION ELONGATION FACTOR KOW-LIKE DOMAIN-CONTAINING PROTEIN"/>
    <property type="match status" value="1"/>
</dbReference>
<accession>A0A1Y1I4L9</accession>
<dbReference type="Pfam" id="PF01132">
    <property type="entry name" value="EFP"/>
    <property type="match status" value="1"/>
</dbReference>